<gene>
    <name evidence="2" type="ORF">EV668_2321</name>
</gene>
<dbReference type="RefSeq" id="WP_133769873.1">
    <property type="nucleotide sequence ID" value="NZ_SNZR01000011.1"/>
</dbReference>
<dbReference type="EMBL" id="SNZR01000011">
    <property type="protein sequence ID" value="TDR95029.1"/>
    <property type="molecule type" value="Genomic_DNA"/>
</dbReference>
<proteinExistence type="predicted"/>
<organism evidence="2 3">
    <name type="scientific">Enterovirga rhinocerotis</name>
    <dbReference type="NCBI Taxonomy" id="1339210"/>
    <lineage>
        <taxon>Bacteria</taxon>
        <taxon>Pseudomonadati</taxon>
        <taxon>Pseudomonadota</taxon>
        <taxon>Alphaproteobacteria</taxon>
        <taxon>Hyphomicrobiales</taxon>
        <taxon>Methylobacteriaceae</taxon>
        <taxon>Enterovirga</taxon>
    </lineage>
</organism>
<evidence type="ECO:0000256" key="1">
    <source>
        <dbReference type="SAM" id="MobiDB-lite"/>
    </source>
</evidence>
<comment type="caution">
    <text evidence="2">The sequence shown here is derived from an EMBL/GenBank/DDBJ whole genome shotgun (WGS) entry which is preliminary data.</text>
</comment>
<protein>
    <submittedName>
        <fullName evidence="2">Uncharacterized protein</fullName>
    </submittedName>
</protein>
<sequence length="72" mass="8042">MADPKDARRARAEAHFKQPPADTAGPGRSAYDAEAAAREENTERLKRLRLAKEESLREAIAVNKARRGLKTR</sequence>
<name>A0A4V3DZ38_9HYPH</name>
<keyword evidence="3" id="KW-1185">Reference proteome</keyword>
<dbReference type="AlphaFoldDB" id="A0A4V3DZ38"/>
<reference evidence="2 3" key="1">
    <citation type="submission" date="2019-03" db="EMBL/GenBank/DDBJ databases">
        <title>Genomic Encyclopedia of Type Strains, Phase IV (KMG-IV): sequencing the most valuable type-strain genomes for metagenomic binning, comparative biology and taxonomic classification.</title>
        <authorList>
            <person name="Goeker M."/>
        </authorList>
    </citation>
    <scope>NUCLEOTIDE SEQUENCE [LARGE SCALE GENOMIC DNA]</scope>
    <source>
        <strain evidence="2 3">DSM 25903</strain>
    </source>
</reference>
<dbReference type="Proteomes" id="UP000295122">
    <property type="component" value="Unassembled WGS sequence"/>
</dbReference>
<feature type="compositionally biased region" description="Basic and acidic residues" evidence="1">
    <location>
        <begin position="1"/>
        <end position="16"/>
    </location>
</feature>
<feature type="region of interest" description="Disordered" evidence="1">
    <location>
        <begin position="1"/>
        <end position="41"/>
    </location>
</feature>
<evidence type="ECO:0000313" key="3">
    <source>
        <dbReference type="Proteomes" id="UP000295122"/>
    </source>
</evidence>
<evidence type="ECO:0000313" key="2">
    <source>
        <dbReference type="EMBL" id="TDR95029.1"/>
    </source>
</evidence>
<accession>A0A4V3DZ38</accession>